<dbReference type="GO" id="GO:0008083">
    <property type="term" value="F:growth factor activity"/>
    <property type="evidence" value="ECO:0007669"/>
    <property type="project" value="UniProtKB-UniRule"/>
</dbReference>
<evidence type="ECO:0000313" key="13">
    <source>
        <dbReference type="EMBL" id="KAG5840012.1"/>
    </source>
</evidence>
<evidence type="ECO:0000259" key="12">
    <source>
        <dbReference type="Pfam" id="PF05196"/>
    </source>
</evidence>
<comment type="subcellular location">
    <subcellularLocation>
        <location evidence="1 10">Secreted</location>
    </subcellularLocation>
</comment>
<keyword evidence="5 10" id="KW-0358">Heparin-binding</keyword>
<comment type="caution">
    <text evidence="13">The sequence shown here is derived from an EMBL/GenBank/DDBJ whole genome shotgun (WGS) entry which is preliminary data.</text>
</comment>
<dbReference type="FunFam" id="2.30.90.10:FF:000001">
    <property type="entry name" value="Pleiotrophin"/>
    <property type="match status" value="1"/>
</dbReference>
<accession>A0A9D3RUH7</accession>
<dbReference type="OMA" id="AECQTTV"/>
<feature type="domain" description="Pleiotrophin/Midkine N-terminal" evidence="12">
    <location>
        <begin position="26"/>
        <end position="68"/>
    </location>
</feature>
<evidence type="ECO:0000256" key="8">
    <source>
        <dbReference type="ARBA" id="ARBA00023157"/>
    </source>
</evidence>
<protein>
    <recommendedName>
        <fullName evidence="10">Midkine</fullName>
        <shortName evidence="10">MK</shortName>
    </recommendedName>
</protein>
<sequence length="164" mass="17390">MRVLFSVTVVLVVGLMMATAEAAKGKKVKVKGSKGASGCTDWRYGSCVPNKGDCGAGVRNGTCNGQTSRGDCGAGVQNGTCNGHTKTLMCRVPCNWKKEFGADCKYKFGSWRGCDSATSTRTRTGTLKKALYGAECKPSVTVSKPCATKTKTKTKGKKSRLREN</sequence>
<dbReference type="InterPro" id="IPR038130">
    <property type="entry name" value="PTN/MK_C_dom_sf"/>
</dbReference>
<dbReference type="Gene3D" id="2.30.90.10">
    <property type="entry name" value="Heparin-binding Growth Factor, Midkine, Chain A- C-terminal Domain"/>
    <property type="match status" value="1"/>
</dbReference>
<keyword evidence="6 10" id="KW-0732">Signal</keyword>
<dbReference type="Pfam" id="PF05196">
    <property type="entry name" value="PTN_MK_N"/>
    <property type="match status" value="2"/>
</dbReference>
<feature type="chain" id="PRO_5041516527" description="Midkine" evidence="10">
    <location>
        <begin position="23"/>
        <end position="164"/>
    </location>
</feature>
<evidence type="ECO:0000259" key="11">
    <source>
        <dbReference type="Pfam" id="PF01091"/>
    </source>
</evidence>
<keyword evidence="7 10" id="KW-0339">Growth factor</keyword>
<dbReference type="Pfam" id="PF01091">
    <property type="entry name" value="PTN_MK_C"/>
    <property type="match status" value="1"/>
</dbReference>
<keyword evidence="9 10" id="KW-0497">Mitogen</keyword>
<dbReference type="PANTHER" id="PTHR13850">
    <property type="entry name" value="PLEIOTROPHIN FAMILY MEMBER"/>
    <property type="match status" value="1"/>
</dbReference>
<dbReference type="InterPro" id="IPR037122">
    <property type="entry name" value="PTN/MK_N_dom_sf"/>
</dbReference>
<dbReference type="InterPro" id="IPR020090">
    <property type="entry name" value="PTN/MK_C_dom"/>
</dbReference>
<dbReference type="InterPro" id="IPR000762">
    <property type="entry name" value="Midkine_heparin-bd_GF"/>
</dbReference>
<feature type="domain" description="Pleiotrophin/Midkine C-terminal" evidence="11">
    <location>
        <begin position="101"/>
        <end position="160"/>
    </location>
</feature>
<comment type="function">
    <text evidence="10">Secreted protein that functions as cytokine and growth factor and mediates its signal through cell-surface proteoglycan and non-proteoglycan receptors. Regulates many processes like inflammatory response, cell proliferation, cell adhesion, cell growth, cell survival, tissue regeneration, cell differentiation and cell migration.</text>
</comment>
<dbReference type="InterPro" id="IPR020089">
    <property type="entry name" value="PTN/MK_N_dom"/>
</dbReference>
<keyword evidence="4 10" id="KW-0964">Secreted</keyword>
<dbReference type="OrthoDB" id="8818336at2759"/>
<gene>
    <name evidence="13" type="ORF">ANANG_G00211630</name>
</gene>
<evidence type="ECO:0000256" key="5">
    <source>
        <dbReference type="ARBA" id="ARBA00022674"/>
    </source>
</evidence>
<keyword evidence="3" id="KW-0217">Developmental protein</keyword>
<dbReference type="AlphaFoldDB" id="A0A9D3RUH7"/>
<keyword evidence="8 10" id="KW-1015">Disulfide bond</keyword>
<dbReference type="EMBL" id="JAFIRN010000011">
    <property type="protein sequence ID" value="KAG5840012.1"/>
    <property type="molecule type" value="Genomic_DNA"/>
</dbReference>
<dbReference type="Proteomes" id="UP001044222">
    <property type="component" value="Chromosome 11"/>
</dbReference>
<feature type="signal peptide" evidence="10">
    <location>
        <begin position="1"/>
        <end position="22"/>
    </location>
</feature>
<evidence type="ECO:0000256" key="9">
    <source>
        <dbReference type="ARBA" id="ARBA00023246"/>
    </source>
</evidence>
<dbReference type="PANTHER" id="PTHR13850:SF2">
    <property type="entry name" value="MIDKINE"/>
    <property type="match status" value="1"/>
</dbReference>
<comment type="similarity">
    <text evidence="2 10">Belongs to the pleiotrophin family.</text>
</comment>
<dbReference type="SUPFAM" id="SSF57288">
    <property type="entry name" value="Midkine"/>
    <property type="match status" value="3"/>
</dbReference>
<dbReference type="InterPro" id="IPR020091">
    <property type="entry name" value="PTN/MK_diS_sf"/>
</dbReference>
<keyword evidence="14" id="KW-1185">Reference proteome</keyword>
<dbReference type="GO" id="GO:0008201">
    <property type="term" value="F:heparin binding"/>
    <property type="evidence" value="ECO:0007669"/>
    <property type="project" value="UniProtKB-UniRule"/>
</dbReference>
<evidence type="ECO:0000256" key="7">
    <source>
        <dbReference type="ARBA" id="ARBA00023030"/>
    </source>
</evidence>
<evidence type="ECO:0000256" key="2">
    <source>
        <dbReference type="ARBA" id="ARBA00005403"/>
    </source>
</evidence>
<evidence type="ECO:0000256" key="3">
    <source>
        <dbReference type="ARBA" id="ARBA00022473"/>
    </source>
</evidence>
<dbReference type="Gene3D" id="2.20.60.10">
    <property type="entry name" value="Pleiotrophin/Midkine, N-terminal domain"/>
    <property type="match status" value="2"/>
</dbReference>
<feature type="domain" description="Pleiotrophin/Midkine N-terminal" evidence="12">
    <location>
        <begin position="69"/>
        <end position="100"/>
    </location>
</feature>
<name>A0A9D3RUH7_ANGAN</name>
<evidence type="ECO:0000256" key="1">
    <source>
        <dbReference type="ARBA" id="ARBA00004613"/>
    </source>
</evidence>
<evidence type="ECO:0000256" key="6">
    <source>
        <dbReference type="ARBA" id="ARBA00022729"/>
    </source>
</evidence>
<proteinExistence type="inferred from homology"/>
<organism evidence="13 14">
    <name type="scientific">Anguilla anguilla</name>
    <name type="common">European freshwater eel</name>
    <name type="synonym">Muraena anguilla</name>
    <dbReference type="NCBI Taxonomy" id="7936"/>
    <lineage>
        <taxon>Eukaryota</taxon>
        <taxon>Metazoa</taxon>
        <taxon>Chordata</taxon>
        <taxon>Craniata</taxon>
        <taxon>Vertebrata</taxon>
        <taxon>Euteleostomi</taxon>
        <taxon>Actinopterygii</taxon>
        <taxon>Neopterygii</taxon>
        <taxon>Teleostei</taxon>
        <taxon>Anguilliformes</taxon>
        <taxon>Anguillidae</taxon>
        <taxon>Anguilla</taxon>
    </lineage>
</organism>
<dbReference type="GO" id="GO:0005576">
    <property type="term" value="C:extracellular region"/>
    <property type="evidence" value="ECO:0007669"/>
    <property type="project" value="UniProtKB-SubCell"/>
</dbReference>
<evidence type="ECO:0000256" key="10">
    <source>
        <dbReference type="RuleBase" id="RU369117"/>
    </source>
</evidence>
<evidence type="ECO:0000256" key="4">
    <source>
        <dbReference type="ARBA" id="ARBA00022525"/>
    </source>
</evidence>
<dbReference type="SMART" id="SM00193">
    <property type="entry name" value="PTN"/>
    <property type="match status" value="1"/>
</dbReference>
<evidence type="ECO:0000313" key="14">
    <source>
        <dbReference type="Proteomes" id="UP001044222"/>
    </source>
</evidence>
<reference evidence="13" key="1">
    <citation type="submission" date="2021-01" db="EMBL/GenBank/DDBJ databases">
        <title>A chromosome-scale assembly of European eel, Anguilla anguilla.</title>
        <authorList>
            <person name="Henkel C."/>
            <person name="Jong-Raadsen S.A."/>
            <person name="Dufour S."/>
            <person name="Weltzien F.-A."/>
            <person name="Palstra A.P."/>
            <person name="Pelster B."/>
            <person name="Spaink H.P."/>
            <person name="Van Den Thillart G.E."/>
            <person name="Jansen H."/>
            <person name="Zahm M."/>
            <person name="Klopp C."/>
            <person name="Cedric C."/>
            <person name="Louis A."/>
            <person name="Berthelot C."/>
            <person name="Parey E."/>
            <person name="Roest Crollius H."/>
            <person name="Montfort J."/>
            <person name="Robinson-Rechavi M."/>
            <person name="Bucao C."/>
            <person name="Bouchez O."/>
            <person name="Gislard M."/>
            <person name="Lluch J."/>
            <person name="Milhes M."/>
            <person name="Lampietro C."/>
            <person name="Lopez Roques C."/>
            <person name="Donnadieu C."/>
            <person name="Braasch I."/>
            <person name="Desvignes T."/>
            <person name="Postlethwait J."/>
            <person name="Bobe J."/>
            <person name="Guiguen Y."/>
            <person name="Dirks R."/>
        </authorList>
    </citation>
    <scope>NUCLEOTIDE SEQUENCE</scope>
    <source>
        <strain evidence="13">Tag_6206</strain>
        <tissue evidence="13">Liver</tissue>
    </source>
</reference>
<dbReference type="GO" id="GO:0051781">
    <property type="term" value="P:positive regulation of cell division"/>
    <property type="evidence" value="ECO:0007669"/>
    <property type="project" value="UniProtKB-UniRule"/>
</dbReference>